<organism evidence="4">
    <name type="scientific">marine metagenome</name>
    <dbReference type="NCBI Taxonomy" id="408172"/>
    <lineage>
        <taxon>unclassified sequences</taxon>
        <taxon>metagenomes</taxon>
        <taxon>ecological metagenomes</taxon>
    </lineage>
</organism>
<evidence type="ECO:0000256" key="1">
    <source>
        <dbReference type="ARBA" id="ARBA00022679"/>
    </source>
</evidence>
<dbReference type="InterPro" id="IPR039901">
    <property type="entry name" value="Kdotransferase"/>
</dbReference>
<dbReference type="EMBL" id="UINC01057947">
    <property type="protein sequence ID" value="SVB79651.1"/>
    <property type="molecule type" value="Genomic_DNA"/>
</dbReference>
<keyword evidence="2" id="KW-1133">Transmembrane helix</keyword>
<dbReference type="AlphaFoldDB" id="A0A382GZN2"/>
<dbReference type="PANTHER" id="PTHR42755:SF1">
    <property type="entry name" value="3-DEOXY-D-MANNO-OCTULOSONIC ACID TRANSFERASE, MITOCHONDRIAL-RELATED"/>
    <property type="match status" value="1"/>
</dbReference>
<dbReference type="Gene3D" id="3.40.50.11720">
    <property type="entry name" value="3-Deoxy-D-manno-octulosonic-acid transferase, N-terminal domain"/>
    <property type="match status" value="1"/>
</dbReference>
<proteinExistence type="predicted"/>
<accession>A0A382GZN2</accession>
<feature type="non-terminal residue" evidence="4">
    <location>
        <position position="1"/>
    </location>
</feature>
<feature type="domain" description="3-deoxy-D-manno-octulosonic-acid transferase N-terminal" evidence="3">
    <location>
        <begin position="32"/>
        <end position="205"/>
    </location>
</feature>
<protein>
    <recommendedName>
        <fullName evidence="3">3-deoxy-D-manno-octulosonic-acid transferase N-terminal domain-containing protein</fullName>
    </recommendedName>
</protein>
<evidence type="ECO:0000256" key="2">
    <source>
        <dbReference type="SAM" id="Phobius"/>
    </source>
</evidence>
<keyword evidence="2" id="KW-0812">Transmembrane</keyword>
<dbReference type="GO" id="GO:0009245">
    <property type="term" value="P:lipid A biosynthetic process"/>
    <property type="evidence" value="ECO:0007669"/>
    <property type="project" value="TreeGrafter"/>
</dbReference>
<dbReference type="Gene3D" id="3.40.50.2000">
    <property type="entry name" value="Glycogen Phosphorylase B"/>
    <property type="match status" value="1"/>
</dbReference>
<evidence type="ECO:0000259" key="3">
    <source>
        <dbReference type="Pfam" id="PF04413"/>
    </source>
</evidence>
<gene>
    <name evidence="4" type="ORF">METZ01_LOCUS232505</name>
</gene>
<evidence type="ECO:0000313" key="4">
    <source>
        <dbReference type="EMBL" id="SVB79651.1"/>
    </source>
</evidence>
<keyword evidence="2" id="KW-0472">Membrane</keyword>
<dbReference type="InterPro" id="IPR007507">
    <property type="entry name" value="Glycos_transf_N"/>
</dbReference>
<dbReference type="SUPFAM" id="SSF53756">
    <property type="entry name" value="UDP-Glycosyltransferase/glycogen phosphorylase"/>
    <property type="match status" value="1"/>
</dbReference>
<sequence length="411" mass="47792">VFKLYRLLSYIVIPLILINICLRIIQKKEDKQRYKERFGKSSIQIPQNKIIWIHAASVGEFKSSHIIIETYYKKYSILVTTTTKSAAEYASKYYAGKIIHQYAPFDVDIWVKRFIKYWKPQLVLWIESDLWPNTLSLIKKNKIQSILINARISPLSFNRWKKIGNNYNELLKTFSNVFAQSREDLKRLQSLTDKKIEFIGNLKLANVADTKNFPVLSKKSNLSIMLASSHKGEEEKLIPLIKKLYIKYSNTLFYIAPRHPERSSSIEKIFNHKKLKCAKNSNLKNNNTRVIIVDSFGNLANYFHKSDIVFLGGSLSKSGGHNPIEPAKYNCAIISGNHVFNWQNIYDEMVNEKACYIINNLEKLEDLLEKLINDEDILEKSKQNALNFAQKKFFDEEKLIDIINNNLIKNA</sequence>
<dbReference type="GO" id="GO:0016740">
    <property type="term" value="F:transferase activity"/>
    <property type="evidence" value="ECO:0007669"/>
    <property type="project" value="UniProtKB-KW"/>
</dbReference>
<name>A0A382GZN2_9ZZZZ</name>
<dbReference type="GO" id="GO:0005886">
    <property type="term" value="C:plasma membrane"/>
    <property type="evidence" value="ECO:0007669"/>
    <property type="project" value="TreeGrafter"/>
</dbReference>
<keyword evidence="1" id="KW-0808">Transferase</keyword>
<dbReference type="PANTHER" id="PTHR42755">
    <property type="entry name" value="3-DEOXY-MANNO-OCTULOSONATE CYTIDYLYLTRANSFERASE"/>
    <property type="match status" value="1"/>
</dbReference>
<dbReference type="InterPro" id="IPR038107">
    <property type="entry name" value="Glycos_transf_N_sf"/>
</dbReference>
<reference evidence="4" key="1">
    <citation type="submission" date="2018-05" db="EMBL/GenBank/DDBJ databases">
        <authorList>
            <person name="Lanie J.A."/>
            <person name="Ng W.-L."/>
            <person name="Kazmierczak K.M."/>
            <person name="Andrzejewski T.M."/>
            <person name="Davidsen T.M."/>
            <person name="Wayne K.J."/>
            <person name="Tettelin H."/>
            <person name="Glass J.I."/>
            <person name="Rusch D."/>
            <person name="Podicherti R."/>
            <person name="Tsui H.-C.T."/>
            <person name="Winkler M.E."/>
        </authorList>
    </citation>
    <scope>NUCLEOTIDE SEQUENCE</scope>
</reference>
<feature type="transmembrane region" description="Helical" evidence="2">
    <location>
        <begin position="6"/>
        <end position="25"/>
    </location>
</feature>
<dbReference type="Pfam" id="PF04413">
    <property type="entry name" value="Glycos_transf_N"/>
    <property type="match status" value="1"/>
</dbReference>